<gene>
    <name evidence="1" type="ORF">B0H64DRAFT_50596</name>
</gene>
<sequence>MNLHANYSGVLNTIKSHKLCGASESDFLYLVEYHIGYTRRGPLNFGRGYYLRNGTTFKDDILTATGQDFRFPLLVSFVNPVTIVKIPPLETAENPRDLVDEVLDAGTTQEHGVTFRFSIEVGVKEMQRETFEWRRAAASSGRQDNEEGTGHKVKSLYTLHRLAHGYTAASTSTSPPSSGVAGAPDVVAMLAFNSVLSFTHLFTLELKGAGLTGELGDRWTLTAVTTALTIHLLRQLGKTPGASAGSPQKSNGK</sequence>
<protein>
    <submittedName>
        <fullName evidence="1">Uncharacterized protein</fullName>
    </submittedName>
</protein>
<dbReference type="GeneID" id="87845299"/>
<name>A0AAE0H6R4_9PEZI</name>
<reference evidence="1" key="2">
    <citation type="submission" date="2023-06" db="EMBL/GenBank/DDBJ databases">
        <authorList>
            <consortium name="Lawrence Berkeley National Laboratory"/>
            <person name="Haridas S."/>
            <person name="Hensen N."/>
            <person name="Bonometti L."/>
            <person name="Westerberg I."/>
            <person name="Brannstrom I.O."/>
            <person name="Guillou S."/>
            <person name="Cros-Aarteil S."/>
            <person name="Calhoun S."/>
            <person name="Kuo A."/>
            <person name="Mondo S."/>
            <person name="Pangilinan J."/>
            <person name="Riley R."/>
            <person name="Labutti K."/>
            <person name="Andreopoulos B."/>
            <person name="Lipzen A."/>
            <person name="Chen C."/>
            <person name="Yanf M."/>
            <person name="Daum C."/>
            <person name="Ng V."/>
            <person name="Clum A."/>
            <person name="Steindorff A."/>
            <person name="Ohm R."/>
            <person name="Martin F."/>
            <person name="Silar P."/>
            <person name="Natvig D."/>
            <person name="Lalanne C."/>
            <person name="Gautier V."/>
            <person name="Ament-Velasquez S.L."/>
            <person name="Kruys A."/>
            <person name="Hutchinson M.I."/>
            <person name="Powell A.J."/>
            <person name="Barry K."/>
            <person name="Miller A.N."/>
            <person name="Grigoriev I.V."/>
            <person name="Debuchy R."/>
            <person name="Gladieux P."/>
            <person name="Thoren M.H."/>
            <person name="Johannesson H."/>
        </authorList>
    </citation>
    <scope>NUCLEOTIDE SEQUENCE</scope>
    <source>
        <strain evidence="1">CBS 168.71</strain>
    </source>
</reference>
<organism evidence="1 2">
    <name type="scientific">Chaetomium fimeti</name>
    <dbReference type="NCBI Taxonomy" id="1854472"/>
    <lineage>
        <taxon>Eukaryota</taxon>
        <taxon>Fungi</taxon>
        <taxon>Dikarya</taxon>
        <taxon>Ascomycota</taxon>
        <taxon>Pezizomycotina</taxon>
        <taxon>Sordariomycetes</taxon>
        <taxon>Sordariomycetidae</taxon>
        <taxon>Sordariales</taxon>
        <taxon>Chaetomiaceae</taxon>
        <taxon>Chaetomium</taxon>
    </lineage>
</organism>
<dbReference type="EMBL" id="JAUEPN010000011">
    <property type="protein sequence ID" value="KAK3290998.1"/>
    <property type="molecule type" value="Genomic_DNA"/>
</dbReference>
<comment type="caution">
    <text evidence="1">The sequence shown here is derived from an EMBL/GenBank/DDBJ whole genome shotgun (WGS) entry which is preliminary data.</text>
</comment>
<dbReference type="RefSeq" id="XP_062654512.1">
    <property type="nucleotide sequence ID" value="XM_062808351.1"/>
</dbReference>
<evidence type="ECO:0000313" key="2">
    <source>
        <dbReference type="Proteomes" id="UP001278766"/>
    </source>
</evidence>
<dbReference type="Proteomes" id="UP001278766">
    <property type="component" value="Unassembled WGS sequence"/>
</dbReference>
<dbReference type="AlphaFoldDB" id="A0AAE0H6R4"/>
<accession>A0AAE0H6R4</accession>
<reference evidence="1" key="1">
    <citation type="journal article" date="2023" name="Mol. Phylogenet. Evol.">
        <title>Genome-scale phylogeny and comparative genomics of the fungal order Sordariales.</title>
        <authorList>
            <person name="Hensen N."/>
            <person name="Bonometti L."/>
            <person name="Westerberg I."/>
            <person name="Brannstrom I.O."/>
            <person name="Guillou S."/>
            <person name="Cros-Aarteil S."/>
            <person name="Calhoun S."/>
            <person name="Haridas S."/>
            <person name="Kuo A."/>
            <person name="Mondo S."/>
            <person name="Pangilinan J."/>
            <person name="Riley R."/>
            <person name="LaButti K."/>
            <person name="Andreopoulos B."/>
            <person name="Lipzen A."/>
            <person name="Chen C."/>
            <person name="Yan M."/>
            <person name="Daum C."/>
            <person name="Ng V."/>
            <person name="Clum A."/>
            <person name="Steindorff A."/>
            <person name="Ohm R.A."/>
            <person name="Martin F."/>
            <person name="Silar P."/>
            <person name="Natvig D.O."/>
            <person name="Lalanne C."/>
            <person name="Gautier V."/>
            <person name="Ament-Velasquez S.L."/>
            <person name="Kruys A."/>
            <person name="Hutchinson M.I."/>
            <person name="Powell A.J."/>
            <person name="Barry K."/>
            <person name="Miller A.N."/>
            <person name="Grigoriev I.V."/>
            <person name="Debuchy R."/>
            <person name="Gladieux P."/>
            <person name="Hiltunen Thoren M."/>
            <person name="Johannesson H."/>
        </authorList>
    </citation>
    <scope>NUCLEOTIDE SEQUENCE</scope>
    <source>
        <strain evidence="1">CBS 168.71</strain>
    </source>
</reference>
<keyword evidence="2" id="KW-1185">Reference proteome</keyword>
<evidence type="ECO:0000313" key="1">
    <source>
        <dbReference type="EMBL" id="KAK3290998.1"/>
    </source>
</evidence>
<proteinExistence type="predicted"/>